<dbReference type="Pfam" id="PF13761">
    <property type="entry name" value="DUF4166"/>
    <property type="match status" value="1"/>
</dbReference>
<dbReference type="InterPro" id="IPR025311">
    <property type="entry name" value="DUF4166"/>
</dbReference>
<evidence type="ECO:0000259" key="1">
    <source>
        <dbReference type="Pfam" id="PF13761"/>
    </source>
</evidence>
<dbReference type="EMBL" id="BSVB01000001">
    <property type="protein sequence ID" value="GMA97053.1"/>
    <property type="molecule type" value="Genomic_DNA"/>
</dbReference>
<evidence type="ECO:0000313" key="3">
    <source>
        <dbReference type="Proteomes" id="UP001157034"/>
    </source>
</evidence>
<proteinExistence type="predicted"/>
<feature type="domain" description="DUF4166" evidence="1">
    <location>
        <begin position="16"/>
        <end position="186"/>
    </location>
</feature>
<dbReference type="Proteomes" id="UP001157034">
    <property type="component" value="Unassembled WGS sequence"/>
</dbReference>
<gene>
    <name evidence="2" type="ORF">GCM10025881_38770</name>
</gene>
<keyword evidence="3" id="KW-1185">Reference proteome</keyword>
<organism evidence="2 3">
    <name type="scientific">Pseudolysinimonas kribbensis</name>
    <dbReference type="NCBI Taxonomy" id="433641"/>
    <lineage>
        <taxon>Bacteria</taxon>
        <taxon>Bacillati</taxon>
        <taxon>Actinomycetota</taxon>
        <taxon>Actinomycetes</taxon>
        <taxon>Micrococcales</taxon>
        <taxon>Microbacteriaceae</taxon>
        <taxon>Pseudolysinimonas</taxon>
    </lineage>
</organism>
<accession>A0ABQ6KCM8</accession>
<reference evidence="3" key="1">
    <citation type="journal article" date="2019" name="Int. J. Syst. Evol. Microbiol.">
        <title>The Global Catalogue of Microorganisms (GCM) 10K type strain sequencing project: providing services to taxonomists for standard genome sequencing and annotation.</title>
        <authorList>
            <consortium name="The Broad Institute Genomics Platform"/>
            <consortium name="The Broad Institute Genome Sequencing Center for Infectious Disease"/>
            <person name="Wu L."/>
            <person name="Ma J."/>
        </authorList>
    </citation>
    <scope>NUCLEOTIDE SEQUENCE [LARGE SCALE GENOMIC DNA]</scope>
    <source>
        <strain evidence="3">NBRC 108894</strain>
    </source>
</reference>
<comment type="caution">
    <text evidence="2">The sequence shown here is derived from an EMBL/GenBank/DDBJ whole genome shotgun (WGS) entry which is preliminary data.</text>
</comment>
<sequence length="193" mass="21130">MSSPWQRVLGDGTAALHPRLRTYVGQIPEGCVGRGAGVFERVGTPRRWLWPMLAVLGRSGIAFPVWAHDVPFAIENRPDGAVLRARRTFSLPGGDRVMVDAIEASGGVIVDRLGGSGSWRAVLTASIVDGALLLRSIRTSWRGIPVPFAPRVHLTERWDDAVERQHVALTLDAPLVGRLYEYAGHFDYVVEDA</sequence>
<evidence type="ECO:0000313" key="2">
    <source>
        <dbReference type="EMBL" id="GMA97053.1"/>
    </source>
</evidence>
<name>A0ABQ6KCM8_9MICO</name>
<dbReference type="RefSeq" id="WP_284255507.1">
    <property type="nucleotide sequence ID" value="NZ_BAAAQO010000004.1"/>
</dbReference>
<protein>
    <recommendedName>
        <fullName evidence="1">DUF4166 domain-containing protein</fullName>
    </recommendedName>
</protein>